<dbReference type="SUPFAM" id="SSF55021">
    <property type="entry name" value="ACT-like"/>
    <property type="match status" value="2"/>
</dbReference>
<feature type="compositionally biased region" description="Low complexity" evidence="2">
    <location>
        <begin position="452"/>
        <end position="477"/>
    </location>
</feature>
<sequence>MNSILLRTLAPPARTPSLVAFTEYRSQEQNAQHSSVTATGALLEYETLELRVHPPNVEIDNESYGDRTLITLDSANRPGTLVEVVQLLTELGLCVIKARISSDGGWFVDEFHVTDCGKKVTNDRKLRAIRKVLSVDADPGSDEDRGAEGAFDEAAQSSTVFELAGTDRMGLLADVIALLKNNGCEVRSAAVWTHHHRCAFVISVLEGGGCHAGAPIKDGIKLARLRQLLLGMMDPTGDSIVNVATTKGLIHYERRLHQLLLREEEAAWRRQPGLAAAYEAEITEQQAQHEKRWTSSPAAGLGLSGSIGSGSSSLGSGSGSGSGSLGRQGAGPASRQASQVLGQAAGAGSGPGNSGALLSPGASHGPSSTPASAAAAAAEAAAANVTTATGSPTVGSPTDNGGCSRRASGAGGPSSNGGPYEGRKSQDLAPAAAGTREASIAGEAQAEGTSHGGSAQAHANGNAAASADGPNSNSSVSSMLPAAALVAPPSPFPPPAPAGSTVQKPEVLVQHTKQHNYWTVSIRCKDRQKLLFDTVCTLADLNYDVFHGAVDCEVERERGTGAPVSIAVQTFYMRPRYGDSYWDVKRAAKLRYMLECAIQRRQPQGTKVHIQGPAGASGGAGASDLPALTAVWRDFGLCISRAKVRALAGAGGTVEHTFYVLDHQGRPPADTVVQAACQQIGGLRLAQPRADGAPTGAAKSAGGRGDVRFCFTVQARPGWGTGASPTVGSVPESI</sequence>
<keyword evidence="1" id="KW-0677">Repeat</keyword>
<accession>A0A835Y3R4</accession>
<dbReference type="PROSITE" id="PS51671">
    <property type="entry name" value="ACT"/>
    <property type="match status" value="1"/>
</dbReference>
<dbReference type="EMBL" id="JAEHOE010000036">
    <property type="protein sequence ID" value="KAG2493581.1"/>
    <property type="molecule type" value="Genomic_DNA"/>
</dbReference>
<dbReference type="AlphaFoldDB" id="A0A835Y3R4"/>
<dbReference type="OrthoDB" id="534361at2759"/>
<evidence type="ECO:0000313" key="5">
    <source>
        <dbReference type="Proteomes" id="UP000612055"/>
    </source>
</evidence>
<feature type="region of interest" description="Disordered" evidence="2">
    <location>
        <begin position="283"/>
        <end position="374"/>
    </location>
</feature>
<name>A0A835Y3R4_9CHLO</name>
<keyword evidence="5" id="KW-1185">Reference proteome</keyword>
<feature type="domain" description="ACT" evidence="3">
    <location>
        <begin position="69"/>
        <end position="144"/>
    </location>
</feature>
<evidence type="ECO:0000256" key="2">
    <source>
        <dbReference type="SAM" id="MobiDB-lite"/>
    </source>
</evidence>
<feature type="compositionally biased region" description="Gly residues" evidence="2">
    <location>
        <begin position="316"/>
        <end position="329"/>
    </location>
</feature>
<gene>
    <name evidence="4" type="ORF">HYH03_008100</name>
</gene>
<comment type="caution">
    <text evidence="4">The sequence shown here is derived from an EMBL/GenBank/DDBJ whole genome shotgun (WGS) entry which is preliminary data.</text>
</comment>
<dbReference type="PANTHER" id="PTHR31096">
    <property type="entry name" value="ACT DOMAIN-CONTAINING PROTEIN ACR4-RELATED"/>
    <property type="match status" value="1"/>
</dbReference>
<dbReference type="InterPro" id="IPR045865">
    <property type="entry name" value="ACT-like_dom_sf"/>
</dbReference>
<dbReference type="Proteomes" id="UP000612055">
    <property type="component" value="Unassembled WGS sequence"/>
</dbReference>
<dbReference type="InterPro" id="IPR002912">
    <property type="entry name" value="ACT_dom"/>
</dbReference>
<feature type="compositionally biased region" description="Low complexity" evidence="2">
    <location>
        <begin position="354"/>
        <end position="374"/>
    </location>
</feature>
<evidence type="ECO:0000313" key="4">
    <source>
        <dbReference type="EMBL" id="KAG2493581.1"/>
    </source>
</evidence>
<feature type="region of interest" description="Disordered" evidence="2">
    <location>
        <begin position="387"/>
        <end position="477"/>
    </location>
</feature>
<protein>
    <recommendedName>
        <fullName evidence="3">ACT domain-containing protein</fullName>
    </recommendedName>
</protein>
<reference evidence="4" key="1">
    <citation type="journal article" date="2020" name="bioRxiv">
        <title>Comparative genomics of Chlamydomonas.</title>
        <authorList>
            <person name="Craig R.J."/>
            <person name="Hasan A.R."/>
            <person name="Ness R.W."/>
            <person name="Keightley P.D."/>
        </authorList>
    </citation>
    <scope>NUCLEOTIDE SEQUENCE</scope>
    <source>
        <strain evidence="4">CCAP 11/70</strain>
    </source>
</reference>
<proteinExistence type="predicted"/>
<evidence type="ECO:0000256" key="1">
    <source>
        <dbReference type="ARBA" id="ARBA00022737"/>
    </source>
</evidence>
<organism evidence="4 5">
    <name type="scientific">Edaphochlamys debaryana</name>
    <dbReference type="NCBI Taxonomy" id="47281"/>
    <lineage>
        <taxon>Eukaryota</taxon>
        <taxon>Viridiplantae</taxon>
        <taxon>Chlorophyta</taxon>
        <taxon>core chlorophytes</taxon>
        <taxon>Chlorophyceae</taxon>
        <taxon>CS clade</taxon>
        <taxon>Chlamydomonadales</taxon>
        <taxon>Chlamydomonadales incertae sedis</taxon>
        <taxon>Edaphochlamys</taxon>
    </lineage>
</organism>
<dbReference type="InterPro" id="IPR040217">
    <property type="entry name" value="ACR1-12"/>
</dbReference>
<evidence type="ECO:0000259" key="3">
    <source>
        <dbReference type="PROSITE" id="PS51671"/>
    </source>
</evidence>
<dbReference type="PANTHER" id="PTHR31096:SF22">
    <property type="entry name" value="ACT DOMAIN-CONTAINING PROTEIN ACR4"/>
    <property type="match status" value="1"/>
</dbReference>